<dbReference type="InterPro" id="IPR036388">
    <property type="entry name" value="WH-like_DNA-bd_sf"/>
</dbReference>
<evidence type="ECO:0000313" key="5">
    <source>
        <dbReference type="Proteomes" id="UP000310597"/>
    </source>
</evidence>
<evidence type="ECO:0000259" key="3">
    <source>
        <dbReference type="Pfam" id="PF11800"/>
    </source>
</evidence>
<dbReference type="Gene3D" id="1.10.10.10">
    <property type="entry name" value="Winged helix-like DNA-binding domain superfamily/Winged helix DNA-binding domain"/>
    <property type="match status" value="1"/>
</dbReference>
<dbReference type="NCBIfam" id="NF040974">
    <property type="entry name" value="RepABC_RepC"/>
    <property type="match status" value="1"/>
</dbReference>
<proteinExistence type="predicted"/>
<feature type="compositionally biased region" description="Polar residues" evidence="1">
    <location>
        <begin position="1"/>
        <end position="12"/>
    </location>
</feature>
<evidence type="ECO:0000259" key="2">
    <source>
        <dbReference type="Pfam" id="PF03428"/>
    </source>
</evidence>
<sequence>MAFTQVSASSSGARKRGQQENCTPPDIWTVFRALRDARSAFGLKPGHIQTLQALLSFLRPGQGDTVFASNLEICRRIGGVDERTLRRHIDRFVDLGMIARHDSPNRKRYRVSSRNGQVISFGLSLSPLLRRAGEFLNAAAELEEARRDQVFLRKQILVGLAHIDRIEPGSAFAESTRRTIRRKLAVAEYRCLLDQITGHLGQMSTVVDVMITTKLPANDGQIVRHLSKSEKDRKESESAENDLLPSVQMLTAVCQEATAFAPAALRTWDDIERHAQNLAPMMGIQPGTFHEASRRVGSKRTAAAVFILLQLGTRIRNYAAYFHSVTLGKKMATFRPATILERLSTFTSVHV</sequence>
<comment type="caution">
    <text evidence="4">The sequence shown here is derived from an EMBL/GenBank/DDBJ whole genome shotgun (WGS) entry which is preliminary data.</text>
</comment>
<accession>A0A4U1JSY3</accession>
<protein>
    <submittedName>
        <fullName evidence="4">Replication initiator RepC</fullName>
    </submittedName>
</protein>
<feature type="domain" description="Plasmid replication protein C N-terminal" evidence="2">
    <location>
        <begin position="13"/>
        <end position="161"/>
    </location>
</feature>
<dbReference type="Proteomes" id="UP000310597">
    <property type="component" value="Unassembled WGS sequence"/>
</dbReference>
<dbReference type="InterPro" id="IPR021760">
    <property type="entry name" value="RepC_C"/>
</dbReference>
<feature type="domain" description="Plasmid replication protein C C-terminal" evidence="3">
    <location>
        <begin position="247"/>
        <end position="337"/>
    </location>
</feature>
<feature type="region of interest" description="Disordered" evidence="1">
    <location>
        <begin position="1"/>
        <end position="21"/>
    </location>
</feature>
<dbReference type="RefSeq" id="WP_136906025.1">
    <property type="nucleotide sequence ID" value="NZ_SWJZ01000030.1"/>
</dbReference>
<dbReference type="SUPFAM" id="SSF46785">
    <property type="entry name" value="Winged helix' DNA-binding domain"/>
    <property type="match status" value="1"/>
</dbReference>
<dbReference type="Pfam" id="PF11800">
    <property type="entry name" value="RP-C_C"/>
    <property type="match status" value="1"/>
</dbReference>
<dbReference type="OrthoDB" id="7488837at2"/>
<dbReference type="InterPro" id="IPR005090">
    <property type="entry name" value="RepC_N"/>
</dbReference>
<dbReference type="InterPro" id="IPR036390">
    <property type="entry name" value="WH_DNA-bd_sf"/>
</dbReference>
<name>A0A4U1JSY3_RHOCA</name>
<evidence type="ECO:0000313" key="4">
    <source>
        <dbReference type="EMBL" id="TKD21518.1"/>
    </source>
</evidence>
<reference evidence="4 5" key="1">
    <citation type="submission" date="2019-04" db="EMBL/GenBank/DDBJ databases">
        <title>Draft Whole-Genome sequence of the purple photosynthetic bacterium Rhodobacter capsulatus SP108 with an indigenous class A beta-lactamase.</title>
        <authorList>
            <person name="Robertson S."/>
            <person name="Meyer T.E."/>
            <person name="Kyndt J.A."/>
        </authorList>
    </citation>
    <scope>NUCLEOTIDE SEQUENCE [LARGE SCALE GENOMIC DNA]</scope>
    <source>
        <strain evidence="4 5">SP108</strain>
    </source>
</reference>
<dbReference type="Pfam" id="PF03428">
    <property type="entry name" value="RP-C"/>
    <property type="match status" value="1"/>
</dbReference>
<evidence type="ECO:0000256" key="1">
    <source>
        <dbReference type="SAM" id="MobiDB-lite"/>
    </source>
</evidence>
<dbReference type="EMBL" id="SWJZ01000030">
    <property type="protein sequence ID" value="TKD21518.1"/>
    <property type="molecule type" value="Genomic_DNA"/>
</dbReference>
<gene>
    <name evidence="4" type="ORF">FBT96_08945</name>
</gene>
<dbReference type="AlphaFoldDB" id="A0A4U1JSY3"/>
<dbReference type="InterPro" id="IPR047611">
    <property type="entry name" value="RepABC_RepC"/>
</dbReference>
<organism evidence="4 5">
    <name type="scientific">Rhodobacter capsulatus</name>
    <name type="common">Rhodopseudomonas capsulata</name>
    <dbReference type="NCBI Taxonomy" id="1061"/>
    <lineage>
        <taxon>Bacteria</taxon>
        <taxon>Pseudomonadati</taxon>
        <taxon>Pseudomonadota</taxon>
        <taxon>Alphaproteobacteria</taxon>
        <taxon>Rhodobacterales</taxon>
        <taxon>Rhodobacter group</taxon>
        <taxon>Rhodobacter</taxon>
    </lineage>
</organism>